<keyword evidence="4" id="KW-1185">Reference proteome</keyword>
<dbReference type="AlphaFoldDB" id="F0H3Q6"/>
<dbReference type="InterPro" id="IPR050708">
    <property type="entry name" value="T6SS_VgrG/RHS"/>
</dbReference>
<name>F0H3Q6_9BACT</name>
<comment type="caution">
    <text evidence="3">The sequence shown here is derived from an EMBL/GenBank/DDBJ whole genome shotgun (WGS) entry which is preliminary data.</text>
</comment>
<evidence type="ECO:0000259" key="2">
    <source>
        <dbReference type="Pfam" id="PF22322"/>
    </source>
</evidence>
<organism evidence="3 4">
    <name type="scientific">Prevotella denticola CRIS 18C-A</name>
    <dbReference type="NCBI Taxonomy" id="944557"/>
    <lineage>
        <taxon>Bacteria</taxon>
        <taxon>Pseudomonadati</taxon>
        <taxon>Bacteroidota</taxon>
        <taxon>Bacteroidia</taxon>
        <taxon>Bacteroidales</taxon>
        <taxon>Prevotellaceae</taxon>
        <taxon>Prevotella</taxon>
    </lineage>
</organism>
<dbReference type="InterPro" id="IPR022385">
    <property type="entry name" value="Rhs_assc_core"/>
</dbReference>
<accession>F0H3Q6</accession>
<dbReference type="NCBIfam" id="TIGR03696">
    <property type="entry name" value="Rhs_assc_core"/>
    <property type="match status" value="1"/>
</dbReference>
<feature type="domain" description="DUF6973" evidence="2">
    <location>
        <begin position="379"/>
        <end position="473"/>
    </location>
</feature>
<dbReference type="InterPro" id="IPR054246">
    <property type="entry name" value="DUF6973"/>
</dbReference>
<dbReference type="Proteomes" id="UP000003155">
    <property type="component" value="Unassembled WGS sequence"/>
</dbReference>
<evidence type="ECO:0000313" key="4">
    <source>
        <dbReference type="Proteomes" id="UP000003155"/>
    </source>
</evidence>
<reference evidence="3 4" key="1">
    <citation type="submission" date="2011-02" db="EMBL/GenBank/DDBJ databases">
        <authorList>
            <person name="Durkin A.S."/>
            <person name="Madupu R."/>
            <person name="Torralba M."/>
            <person name="Gillis M."/>
            <person name="Methe B."/>
            <person name="Sutton G."/>
            <person name="Nelson K.E."/>
        </authorList>
    </citation>
    <scope>NUCLEOTIDE SEQUENCE [LARGE SCALE GENOMIC DNA]</scope>
    <source>
        <strain evidence="3 4">CRIS 18C-A</strain>
    </source>
</reference>
<sequence length="541" mass="61042">MYWDEDNRLMVLSDNGKTSRYTYNAAGERIMKSYGTMEGVYINGAPQGITFHETDNFTLYPASILSVNKNRFTKHYFLGDKRVASRIGTGLFNNVYGRNGSYVTAGQQDYAERMNQIQKQKEAYYKQQGIAPGVPTMKGAYGDPENTKRGYNSIIDTLGNHDVPQGWIQTPRPNTTPNTNPGPPVSWNDPSNPDDPQAGYGYIPNDTTREETFFYHSDHLGSTSYITDDKANITQYDAYLPYGELLVDEHSSSEELPYKFNGKQFDEETGLYYYGARYMNPVASIWYGVDPLAEKYPNISSYCYTINNPIRYIDIKGTEVGDPPGPGYYRARINSRYIGFGLRNPLAAIKIGFGVSKGATDISTNATRFATRGEILYGSTRQQEDRGSENGAFRHTLWQATITSEFGSRVALEAGNAHEKDPFTNLSVRTFSSLDDADQTVDLLNNQIGRRIGSQNKNVNMKDLALQVLEEFKNNGLYTATKKDKVWTVKKTKLSNEKYKQLQSLFNSLNENGRTPMEQRNADAKAKQELETLQQTWGTMR</sequence>
<protein>
    <submittedName>
        <fullName evidence="3">RHS repeat-associated core domain protein</fullName>
    </submittedName>
</protein>
<dbReference type="Pfam" id="PF22322">
    <property type="entry name" value="DUF6973"/>
    <property type="match status" value="1"/>
</dbReference>
<dbReference type="Gene3D" id="2.180.10.10">
    <property type="entry name" value="RHS repeat-associated core"/>
    <property type="match status" value="1"/>
</dbReference>
<feature type="region of interest" description="Disordered" evidence="1">
    <location>
        <begin position="162"/>
        <end position="199"/>
    </location>
</feature>
<dbReference type="PANTHER" id="PTHR32305">
    <property type="match status" value="1"/>
</dbReference>
<gene>
    <name evidence="3" type="ORF">HMPREF9303_2240</name>
</gene>
<feature type="compositionally biased region" description="Low complexity" evidence="1">
    <location>
        <begin position="170"/>
        <end position="179"/>
    </location>
</feature>
<evidence type="ECO:0000313" key="3">
    <source>
        <dbReference type="EMBL" id="EGC87506.1"/>
    </source>
</evidence>
<evidence type="ECO:0000256" key="1">
    <source>
        <dbReference type="SAM" id="MobiDB-lite"/>
    </source>
</evidence>
<dbReference type="EMBL" id="AEXO01000008">
    <property type="protein sequence ID" value="EGC87506.1"/>
    <property type="molecule type" value="Genomic_DNA"/>
</dbReference>
<proteinExistence type="predicted"/>
<dbReference type="PANTHER" id="PTHR32305:SF15">
    <property type="entry name" value="PROTEIN RHSA-RELATED"/>
    <property type="match status" value="1"/>
</dbReference>